<dbReference type="GO" id="GO:0015920">
    <property type="term" value="P:lipopolysaccharide transport"/>
    <property type="evidence" value="ECO:0007669"/>
    <property type="project" value="TreeGrafter"/>
</dbReference>
<dbReference type="InterPro" id="IPR005495">
    <property type="entry name" value="LptG/LptF_permease"/>
</dbReference>
<keyword evidence="3 6" id="KW-0812">Transmembrane</keyword>
<protein>
    <submittedName>
        <fullName evidence="7">Lipopolysaccharide export system permease protein</fullName>
    </submittedName>
</protein>
<dbReference type="EMBL" id="JACHGJ010000001">
    <property type="protein sequence ID" value="MBB6478810.1"/>
    <property type="molecule type" value="Genomic_DNA"/>
</dbReference>
<gene>
    <name evidence="7" type="ORF">HNR50_000443</name>
</gene>
<keyword evidence="8" id="KW-1185">Reference proteome</keyword>
<feature type="transmembrane region" description="Helical" evidence="6">
    <location>
        <begin position="311"/>
        <end position="331"/>
    </location>
</feature>
<keyword evidence="4 6" id="KW-1133">Transmembrane helix</keyword>
<keyword evidence="2" id="KW-1003">Cell membrane</keyword>
<evidence type="ECO:0000256" key="6">
    <source>
        <dbReference type="SAM" id="Phobius"/>
    </source>
</evidence>
<accession>A0A841R6Y9</accession>
<dbReference type="Proteomes" id="UP000587760">
    <property type="component" value="Unassembled WGS sequence"/>
</dbReference>
<organism evidence="7 8">
    <name type="scientific">Spirochaeta isovalerica</name>
    <dbReference type="NCBI Taxonomy" id="150"/>
    <lineage>
        <taxon>Bacteria</taxon>
        <taxon>Pseudomonadati</taxon>
        <taxon>Spirochaetota</taxon>
        <taxon>Spirochaetia</taxon>
        <taxon>Spirochaetales</taxon>
        <taxon>Spirochaetaceae</taxon>
        <taxon>Spirochaeta</taxon>
    </lineage>
</organism>
<name>A0A841R6Y9_9SPIO</name>
<dbReference type="Pfam" id="PF03739">
    <property type="entry name" value="LptF_LptG"/>
    <property type="match status" value="1"/>
</dbReference>
<proteinExistence type="predicted"/>
<dbReference type="PANTHER" id="PTHR33529">
    <property type="entry name" value="SLR0882 PROTEIN-RELATED"/>
    <property type="match status" value="1"/>
</dbReference>
<keyword evidence="5 6" id="KW-0472">Membrane</keyword>
<evidence type="ECO:0000313" key="8">
    <source>
        <dbReference type="Proteomes" id="UP000587760"/>
    </source>
</evidence>
<evidence type="ECO:0000256" key="5">
    <source>
        <dbReference type="ARBA" id="ARBA00023136"/>
    </source>
</evidence>
<comment type="subcellular location">
    <subcellularLocation>
        <location evidence="1">Cell membrane</location>
        <topology evidence="1">Multi-pass membrane protein</topology>
    </subcellularLocation>
</comment>
<feature type="transmembrane region" description="Helical" evidence="6">
    <location>
        <begin position="338"/>
        <end position="358"/>
    </location>
</feature>
<evidence type="ECO:0000256" key="2">
    <source>
        <dbReference type="ARBA" id="ARBA00022475"/>
    </source>
</evidence>
<evidence type="ECO:0000256" key="1">
    <source>
        <dbReference type="ARBA" id="ARBA00004651"/>
    </source>
</evidence>
<feature type="transmembrane region" description="Helical" evidence="6">
    <location>
        <begin position="370"/>
        <end position="388"/>
    </location>
</feature>
<dbReference type="PANTHER" id="PTHR33529:SF6">
    <property type="entry name" value="YJGP_YJGQ FAMILY PERMEASE"/>
    <property type="match status" value="1"/>
</dbReference>
<evidence type="ECO:0000256" key="4">
    <source>
        <dbReference type="ARBA" id="ARBA00022989"/>
    </source>
</evidence>
<dbReference type="AlphaFoldDB" id="A0A841R6Y9"/>
<evidence type="ECO:0000313" key="7">
    <source>
        <dbReference type="EMBL" id="MBB6478810.1"/>
    </source>
</evidence>
<feature type="transmembrane region" description="Helical" evidence="6">
    <location>
        <begin position="71"/>
        <end position="89"/>
    </location>
</feature>
<comment type="caution">
    <text evidence="7">The sequence shown here is derived from an EMBL/GenBank/DDBJ whole genome shotgun (WGS) entry which is preliminary data.</text>
</comment>
<evidence type="ECO:0000256" key="3">
    <source>
        <dbReference type="ARBA" id="ARBA00022692"/>
    </source>
</evidence>
<reference evidence="7 8" key="1">
    <citation type="submission" date="2020-08" db="EMBL/GenBank/DDBJ databases">
        <title>Genomic Encyclopedia of Type Strains, Phase IV (KMG-IV): sequencing the most valuable type-strain genomes for metagenomic binning, comparative biology and taxonomic classification.</title>
        <authorList>
            <person name="Goeker M."/>
        </authorList>
    </citation>
    <scope>NUCLEOTIDE SEQUENCE [LARGE SCALE GENOMIC DNA]</scope>
    <source>
        <strain evidence="7 8">DSM 2461</strain>
    </source>
</reference>
<dbReference type="GO" id="GO:0043190">
    <property type="term" value="C:ATP-binding cassette (ABC) transporter complex"/>
    <property type="evidence" value="ECO:0007669"/>
    <property type="project" value="TreeGrafter"/>
</dbReference>
<feature type="transmembrane region" description="Helical" evidence="6">
    <location>
        <begin position="20"/>
        <end position="50"/>
    </location>
</feature>
<sequence length="393" mass="44548">MNQLLLMAGEILEKNVSFTIVVKLIIFSLPAIVAIAFPFATLVGALMAVGKLSSDNEILAMECSGISLKRIFLPLVSIGVFFSIFSFIVNDYFLPLGSLQFTRLYKELIYSNPELELESNSIKHYQDSTIITGDISNGIIDNIIIIDRSVENDKRVILAQSGNFRSDAKEEGVISLNLSEVFTHVIETNAKGNFSYSRAGRMIYNILLKDITVSLKNPGPREMSSRDVYTVIREKQIDFNARIVQQKNQVGLARYKLLSSYQEITDHLEDDSFSSKKEILDRNLEKYIRERDKKLEDKSLQIWKLEFYQKMSIPFSCLPFILLAFPLGLFTKRSGKSVGFGIGLLITVIYWVMLIGGRTIGIRTAVSPGLVMWLPNIFIFLIGLILLFRRVRQ</sequence>